<reference evidence="1 2" key="1">
    <citation type="submission" date="2018-06" db="EMBL/GenBank/DDBJ databases">
        <authorList>
            <consortium name="Pathogen Informatics"/>
            <person name="Doyle S."/>
        </authorList>
    </citation>
    <scope>NUCLEOTIDE SEQUENCE [LARGE SCALE GENOMIC DNA]</scope>
    <source>
        <strain evidence="1 2">NCTC11190</strain>
    </source>
</reference>
<dbReference type="RefSeq" id="WP_027290485.1">
    <property type="nucleotide sequence ID" value="NZ_UGVL01000001.1"/>
</dbReference>
<evidence type="ECO:0000313" key="1">
    <source>
        <dbReference type="EMBL" id="SUE33532.1"/>
    </source>
</evidence>
<dbReference type="STRING" id="880526.GCA_000427365_00706"/>
<name>A0A379MSE0_9BACT</name>
<dbReference type="EMBL" id="UGVL01000001">
    <property type="protein sequence ID" value="SUE33532.1"/>
    <property type="molecule type" value="Genomic_DNA"/>
</dbReference>
<gene>
    <name evidence="1" type="ORF">NCTC11190_00740</name>
</gene>
<keyword evidence="2" id="KW-1185">Reference proteome</keyword>
<organism evidence="1 2">
    <name type="scientific">Rikenella microfusus</name>
    <dbReference type="NCBI Taxonomy" id="28139"/>
    <lineage>
        <taxon>Bacteria</taxon>
        <taxon>Pseudomonadati</taxon>
        <taxon>Bacteroidota</taxon>
        <taxon>Bacteroidia</taxon>
        <taxon>Bacteroidales</taxon>
        <taxon>Rikenellaceae</taxon>
        <taxon>Rikenella</taxon>
    </lineage>
</organism>
<sequence length="102" mass="11178">MESIDLKITATETVTHANCELHGRRYLVKYACVNGGQPSTIDLSVQTLRPDGTFEQSGYARQADGRLILNQVASVADDAYMQIAADIRVIVKTLKGDDGYDE</sequence>
<accession>A0A379MSE0</accession>
<dbReference type="Proteomes" id="UP000255233">
    <property type="component" value="Unassembled WGS sequence"/>
</dbReference>
<protein>
    <submittedName>
        <fullName evidence="1">Uncharacterized protein</fullName>
    </submittedName>
</protein>
<proteinExistence type="predicted"/>
<dbReference type="AlphaFoldDB" id="A0A379MSE0"/>
<evidence type="ECO:0000313" key="2">
    <source>
        <dbReference type="Proteomes" id="UP000255233"/>
    </source>
</evidence>